<evidence type="ECO:0000259" key="6">
    <source>
        <dbReference type="Pfam" id="PF25917"/>
    </source>
</evidence>
<sequence>MRASFILLTCAFILGGCSKPEKVSEQVIRPIAWTQVKLSNLDQVRRLSGIIQPVEATNLSFQVGGKVDAVSVKLGDAVKRGDFLAKLDKRSFVFSQQSSQANLQKAQSALVEAKNEFERYTELSEKGLVSKSGFDNAQAAFKTASSAVNLAKTQLDISTKDLNDSQLKAPYNGRITKRSIEPSMQITPGQTVFEIEGEDGLEVQIMIPETLIRDLSTGNKMRIHYPAFPNLNGEGTVTEIGTRARTANAFPVTVLIDTSITGLRAGMTAEVDFTFVGVGRTGYRGQAFRLPLSALGAGAGQSSYVFVYNEKNQTISKRVVQTENIINNKVMVSSGLKADEIIATAGVSFLREGQNVRLLDKHVKQFN</sequence>
<evidence type="ECO:0000259" key="7">
    <source>
        <dbReference type="Pfam" id="PF25967"/>
    </source>
</evidence>
<dbReference type="AlphaFoldDB" id="A0A1I1KMB4"/>
<dbReference type="EMBL" id="FOLO01000013">
    <property type="protein sequence ID" value="SFC61841.1"/>
    <property type="molecule type" value="Genomic_DNA"/>
</dbReference>
<evidence type="ECO:0000313" key="8">
    <source>
        <dbReference type="EMBL" id="SFC61841.1"/>
    </source>
</evidence>
<feature type="domain" description="Multidrug resistance protein MdtA-like C-terminal permuted SH3" evidence="7">
    <location>
        <begin position="290"/>
        <end position="346"/>
    </location>
</feature>
<accession>A0A1I1KMB4</accession>
<dbReference type="InterPro" id="IPR006143">
    <property type="entry name" value="RND_pump_MFP"/>
</dbReference>
<dbReference type="OrthoDB" id="2110899at2"/>
<evidence type="ECO:0000256" key="3">
    <source>
        <dbReference type="ARBA" id="ARBA00022448"/>
    </source>
</evidence>
<dbReference type="STRING" id="1123010.SAMN02745724_02121"/>
<feature type="coiled-coil region" evidence="4">
    <location>
        <begin position="96"/>
        <end position="123"/>
    </location>
</feature>
<keyword evidence="9" id="KW-1185">Reference proteome</keyword>
<evidence type="ECO:0000256" key="2">
    <source>
        <dbReference type="ARBA" id="ARBA00009477"/>
    </source>
</evidence>
<comment type="similarity">
    <text evidence="2">Belongs to the membrane fusion protein (MFP) (TC 8.A.1) family.</text>
</comment>
<protein>
    <submittedName>
        <fullName evidence="8">RND family efflux transporter, MFP subunit</fullName>
    </submittedName>
</protein>
<dbReference type="InterPro" id="IPR058624">
    <property type="entry name" value="MdtA-like_HH"/>
</dbReference>
<dbReference type="RefSeq" id="WP_091983467.1">
    <property type="nucleotide sequence ID" value="NZ_FOLO01000013.1"/>
</dbReference>
<dbReference type="PROSITE" id="PS51257">
    <property type="entry name" value="PROKAR_LIPOPROTEIN"/>
    <property type="match status" value="1"/>
</dbReference>
<keyword evidence="4" id="KW-0175">Coiled coil</keyword>
<evidence type="ECO:0000256" key="1">
    <source>
        <dbReference type="ARBA" id="ARBA00004196"/>
    </source>
</evidence>
<dbReference type="Pfam" id="PF25917">
    <property type="entry name" value="BSH_RND"/>
    <property type="match status" value="1"/>
</dbReference>
<dbReference type="InterPro" id="IPR058627">
    <property type="entry name" value="MdtA-like_C"/>
</dbReference>
<dbReference type="NCBIfam" id="TIGR01730">
    <property type="entry name" value="RND_mfp"/>
    <property type="match status" value="1"/>
</dbReference>
<dbReference type="GO" id="GO:1990281">
    <property type="term" value="C:efflux pump complex"/>
    <property type="evidence" value="ECO:0007669"/>
    <property type="project" value="TreeGrafter"/>
</dbReference>
<dbReference type="Pfam" id="PF25876">
    <property type="entry name" value="HH_MFP_RND"/>
    <property type="match status" value="1"/>
</dbReference>
<dbReference type="Proteomes" id="UP000198862">
    <property type="component" value="Unassembled WGS sequence"/>
</dbReference>
<gene>
    <name evidence="8" type="ORF">SAMN02745724_02121</name>
</gene>
<dbReference type="SUPFAM" id="SSF111369">
    <property type="entry name" value="HlyD-like secretion proteins"/>
    <property type="match status" value="1"/>
</dbReference>
<dbReference type="PANTHER" id="PTHR30469:SF20">
    <property type="entry name" value="EFFLUX RND TRANSPORTER PERIPLASMIC ADAPTOR SUBUNIT"/>
    <property type="match status" value="1"/>
</dbReference>
<evidence type="ECO:0000256" key="4">
    <source>
        <dbReference type="SAM" id="Coils"/>
    </source>
</evidence>
<keyword evidence="3" id="KW-0813">Transport</keyword>
<dbReference type="Gene3D" id="2.40.420.20">
    <property type="match status" value="1"/>
</dbReference>
<reference evidence="8 9" key="1">
    <citation type="submission" date="2016-10" db="EMBL/GenBank/DDBJ databases">
        <authorList>
            <person name="de Groot N.N."/>
        </authorList>
    </citation>
    <scope>NUCLEOTIDE SEQUENCE [LARGE SCALE GENOMIC DNA]</scope>
    <source>
        <strain evidence="8 9">DSM 6059</strain>
    </source>
</reference>
<dbReference type="GO" id="GO:0015562">
    <property type="term" value="F:efflux transmembrane transporter activity"/>
    <property type="evidence" value="ECO:0007669"/>
    <property type="project" value="TreeGrafter"/>
</dbReference>
<evidence type="ECO:0000259" key="5">
    <source>
        <dbReference type="Pfam" id="PF25876"/>
    </source>
</evidence>
<dbReference type="InterPro" id="IPR058625">
    <property type="entry name" value="MdtA-like_BSH"/>
</dbReference>
<feature type="domain" description="Multidrug resistance protein MdtA-like barrel-sandwich hybrid" evidence="6">
    <location>
        <begin position="60"/>
        <end position="193"/>
    </location>
</feature>
<dbReference type="PANTHER" id="PTHR30469">
    <property type="entry name" value="MULTIDRUG RESISTANCE PROTEIN MDTA"/>
    <property type="match status" value="1"/>
</dbReference>
<evidence type="ECO:0000313" key="9">
    <source>
        <dbReference type="Proteomes" id="UP000198862"/>
    </source>
</evidence>
<comment type="subcellular location">
    <subcellularLocation>
        <location evidence="1">Cell envelope</location>
    </subcellularLocation>
</comment>
<name>A0A1I1KMB4_9GAMM</name>
<dbReference type="Gene3D" id="2.40.30.170">
    <property type="match status" value="1"/>
</dbReference>
<dbReference type="Gene3D" id="1.10.287.470">
    <property type="entry name" value="Helix hairpin bin"/>
    <property type="match status" value="1"/>
</dbReference>
<dbReference type="Pfam" id="PF25967">
    <property type="entry name" value="RND-MFP_C"/>
    <property type="match status" value="1"/>
</dbReference>
<feature type="domain" description="Multidrug resistance protein MdtA-like alpha-helical hairpin" evidence="5">
    <location>
        <begin position="97"/>
        <end position="159"/>
    </location>
</feature>
<proteinExistence type="inferred from homology"/>
<dbReference type="Gene3D" id="2.40.50.100">
    <property type="match status" value="1"/>
</dbReference>
<organism evidence="8 9">
    <name type="scientific">Pseudoalteromonas denitrificans DSM 6059</name>
    <dbReference type="NCBI Taxonomy" id="1123010"/>
    <lineage>
        <taxon>Bacteria</taxon>
        <taxon>Pseudomonadati</taxon>
        <taxon>Pseudomonadota</taxon>
        <taxon>Gammaproteobacteria</taxon>
        <taxon>Alteromonadales</taxon>
        <taxon>Pseudoalteromonadaceae</taxon>
        <taxon>Pseudoalteromonas</taxon>
    </lineage>
</organism>